<dbReference type="Proteomes" id="UP000003155">
    <property type="component" value="Unassembled WGS sequence"/>
</dbReference>
<proteinExistence type="predicted"/>
<accession>F0H5M6</accession>
<comment type="caution">
    <text evidence="1">The sequence shown here is derived from an EMBL/GenBank/DDBJ whole genome shotgun (WGS) entry which is preliminary data.</text>
</comment>
<name>F0H5M6_9BACT</name>
<organism evidence="1 2">
    <name type="scientific">Prevotella denticola CRIS 18C-A</name>
    <dbReference type="NCBI Taxonomy" id="944557"/>
    <lineage>
        <taxon>Bacteria</taxon>
        <taxon>Pseudomonadati</taxon>
        <taxon>Bacteroidota</taxon>
        <taxon>Bacteroidia</taxon>
        <taxon>Bacteroidales</taxon>
        <taxon>Prevotellaceae</taxon>
        <taxon>Prevotella</taxon>
    </lineage>
</organism>
<evidence type="ECO:0000313" key="1">
    <source>
        <dbReference type="EMBL" id="EGC86927.1"/>
    </source>
</evidence>
<sequence length="38" mass="4401">MCGISLADSFVYLKFLFYLCTQLADCLYVKSVLSMREE</sequence>
<dbReference type="EMBL" id="AEXO01000032">
    <property type="protein sequence ID" value="EGC86927.1"/>
    <property type="molecule type" value="Genomic_DNA"/>
</dbReference>
<keyword evidence="2" id="KW-1185">Reference proteome</keyword>
<evidence type="ECO:0000313" key="2">
    <source>
        <dbReference type="Proteomes" id="UP000003155"/>
    </source>
</evidence>
<dbReference type="AlphaFoldDB" id="F0H5M6"/>
<reference evidence="1 2" key="1">
    <citation type="submission" date="2011-02" db="EMBL/GenBank/DDBJ databases">
        <authorList>
            <person name="Durkin A.S."/>
            <person name="Madupu R."/>
            <person name="Torralba M."/>
            <person name="Gillis M."/>
            <person name="Methe B."/>
            <person name="Sutton G."/>
            <person name="Nelson K.E."/>
        </authorList>
    </citation>
    <scope>NUCLEOTIDE SEQUENCE [LARGE SCALE GENOMIC DNA]</scope>
    <source>
        <strain evidence="1 2">CRIS 18C-A</strain>
    </source>
</reference>
<protein>
    <submittedName>
        <fullName evidence="1">Uncharacterized protein</fullName>
    </submittedName>
</protein>
<gene>
    <name evidence="1" type="ORF">HMPREF9303_0313</name>
</gene>